<evidence type="ECO:0000313" key="2">
    <source>
        <dbReference type="EMBL" id="RZI46618.1"/>
    </source>
</evidence>
<sequence length="151" mass="16540">MEETTPTPSSDSSPAGLIARLETQVIADMDALVAQLQSSQQKGKLDHSAFKRGVQQASGFIQASILIHTLPTLLAAPTHECSLQTTHLYTKLNQVAEKLKTLCQGQAKQMVAKKASKILEQIQAKEQAIREQIAQKQKQVAQLVQDQMTVH</sequence>
<protein>
    <submittedName>
        <fullName evidence="2">Uncharacterized protein</fullName>
    </submittedName>
</protein>
<reference evidence="2 3" key="1">
    <citation type="submission" date="2018-10" db="EMBL/GenBank/DDBJ databases">
        <title>An updated phylogeny of the Alphaproteobacteria reveals that the parasitic Rickettsiales and Holosporales have independent origins.</title>
        <authorList>
            <person name="Munoz-Gomez S.A."/>
            <person name="Hess S."/>
            <person name="Burger G."/>
            <person name="Lang B.F."/>
            <person name="Susko E."/>
            <person name="Slamovits C.H."/>
            <person name="Roger A.J."/>
        </authorList>
    </citation>
    <scope>NUCLEOTIDE SEQUENCE [LARGE SCALE GENOMIC DNA]</scope>
    <source>
        <strain evidence="2">HOLO01</strain>
    </source>
</reference>
<accession>A0A4Q7DJT9</accession>
<comment type="caution">
    <text evidence="2">The sequence shown here is derived from an EMBL/GenBank/DDBJ whole genome shotgun (WGS) entry which is preliminary data.</text>
</comment>
<dbReference type="EMBL" id="SCFB01000004">
    <property type="protein sequence ID" value="RZI46618.1"/>
    <property type="molecule type" value="Genomic_DNA"/>
</dbReference>
<organism evidence="2 3">
    <name type="scientific">Candidatus Finniella inopinata</name>
    <dbReference type="NCBI Taxonomy" id="1696036"/>
    <lineage>
        <taxon>Bacteria</taxon>
        <taxon>Pseudomonadati</taxon>
        <taxon>Pseudomonadota</taxon>
        <taxon>Alphaproteobacteria</taxon>
        <taxon>Holosporales</taxon>
        <taxon>Candidatus Paracaedibacteraceae</taxon>
        <taxon>Candidatus Finniella</taxon>
    </lineage>
</organism>
<keyword evidence="3" id="KW-1185">Reference proteome</keyword>
<dbReference type="RefSeq" id="WP_130153716.1">
    <property type="nucleotide sequence ID" value="NZ_SCFB01000004.1"/>
</dbReference>
<proteinExistence type="predicted"/>
<evidence type="ECO:0000256" key="1">
    <source>
        <dbReference type="SAM" id="Coils"/>
    </source>
</evidence>
<dbReference type="Proteomes" id="UP000293550">
    <property type="component" value="Unassembled WGS sequence"/>
</dbReference>
<name>A0A4Q7DJT9_9PROT</name>
<evidence type="ECO:0000313" key="3">
    <source>
        <dbReference type="Proteomes" id="UP000293550"/>
    </source>
</evidence>
<gene>
    <name evidence="2" type="ORF">EQU50_03255</name>
</gene>
<feature type="coiled-coil region" evidence="1">
    <location>
        <begin position="112"/>
        <end position="146"/>
    </location>
</feature>
<keyword evidence="1" id="KW-0175">Coiled coil</keyword>
<dbReference type="AlphaFoldDB" id="A0A4Q7DJT9"/>